<dbReference type="SUPFAM" id="SSF52540">
    <property type="entry name" value="P-loop containing nucleoside triphosphate hydrolases"/>
    <property type="match status" value="1"/>
</dbReference>
<proteinExistence type="predicted"/>
<protein>
    <recommendedName>
        <fullName evidence="3">ATPase dynein-related AAA domain-containing protein</fullName>
    </recommendedName>
</protein>
<gene>
    <name evidence="1" type="ORF">HRbin17_01545</name>
</gene>
<dbReference type="InterPro" id="IPR027417">
    <property type="entry name" value="P-loop_NTPase"/>
</dbReference>
<organism evidence="1 2">
    <name type="scientific">Candidatus Fervidibacter japonicus</name>
    <dbReference type="NCBI Taxonomy" id="2035412"/>
    <lineage>
        <taxon>Bacteria</taxon>
        <taxon>Candidatus Fervidibacterota</taxon>
        <taxon>Candidatus Fervidibacter</taxon>
    </lineage>
</organism>
<dbReference type="EMBL" id="BEHT01000019">
    <property type="protein sequence ID" value="GBC99024.1"/>
    <property type="molecule type" value="Genomic_DNA"/>
</dbReference>
<sequence>MTPMAERDWLDTERYAVAVGEPLKRLLDLLHAAGQVPFLWGVTGIGKTSVVREWASERGLRLIPVHLPTMEPFDLRGVPVPDHQRRVTVWLPPETFAPHDQPAVHFLDELNMAELPTLRAVFPLVLEGRLGDVRVDGWRVAAGNPPSASTLANELPAPLVNRFCHLLCRADITHWLQWAHRAGIHAAVLAYLESNPDHLYAEPQRLDPTQHQVLTTPRSWHMVSDLLHAAERTQMPVSAIAPLIVGWLGRSIGVHFLASLQISVPTVDPWRALYEPDAPLPTDPHQLYGLVKAVAHIVDPLNADEMQRLATFACRLTEEFRVLLAQECASRGVHLPSLDDLLDKWRRRRRP</sequence>
<dbReference type="Proteomes" id="UP000236173">
    <property type="component" value="Unassembled WGS sequence"/>
</dbReference>
<evidence type="ECO:0000313" key="2">
    <source>
        <dbReference type="Proteomes" id="UP000236173"/>
    </source>
</evidence>
<reference evidence="2" key="1">
    <citation type="submission" date="2017-09" db="EMBL/GenBank/DDBJ databases">
        <title>Metaegenomics of thermophilic ammonia-oxidizing enrichment culture.</title>
        <authorList>
            <person name="Kato S."/>
            <person name="Suzuki K."/>
        </authorList>
    </citation>
    <scope>NUCLEOTIDE SEQUENCE [LARGE SCALE GENOMIC DNA]</scope>
</reference>
<dbReference type="AlphaFoldDB" id="A0A2H5XCX8"/>
<evidence type="ECO:0008006" key="3">
    <source>
        <dbReference type="Google" id="ProtNLM"/>
    </source>
</evidence>
<accession>A0A2H5XCX8</accession>
<dbReference type="Gene3D" id="3.40.50.300">
    <property type="entry name" value="P-loop containing nucleotide triphosphate hydrolases"/>
    <property type="match status" value="1"/>
</dbReference>
<evidence type="ECO:0000313" key="1">
    <source>
        <dbReference type="EMBL" id="GBC99024.1"/>
    </source>
</evidence>
<comment type="caution">
    <text evidence="1">The sequence shown here is derived from an EMBL/GenBank/DDBJ whole genome shotgun (WGS) entry which is preliminary data.</text>
</comment>
<name>A0A2H5XCX8_9BACT</name>